<evidence type="ECO:0000313" key="1">
    <source>
        <dbReference type="EMBL" id="CAE7172366.1"/>
    </source>
</evidence>
<feature type="non-terminal residue" evidence="1">
    <location>
        <position position="58"/>
    </location>
</feature>
<evidence type="ECO:0000313" key="2">
    <source>
        <dbReference type="Proteomes" id="UP000649617"/>
    </source>
</evidence>
<keyword evidence="2" id="KW-1185">Reference proteome</keyword>
<name>A0A812IVY9_SYMPI</name>
<reference evidence="1" key="1">
    <citation type="submission" date="2021-02" db="EMBL/GenBank/DDBJ databases">
        <authorList>
            <person name="Dougan E. K."/>
            <person name="Rhodes N."/>
            <person name="Thang M."/>
            <person name="Chan C."/>
        </authorList>
    </citation>
    <scope>NUCLEOTIDE SEQUENCE</scope>
</reference>
<feature type="non-terminal residue" evidence="1">
    <location>
        <position position="1"/>
    </location>
</feature>
<proteinExistence type="predicted"/>
<dbReference type="Proteomes" id="UP000649617">
    <property type="component" value="Unassembled WGS sequence"/>
</dbReference>
<protein>
    <submittedName>
        <fullName evidence="1">CelCCD protein</fullName>
    </submittedName>
</protein>
<gene>
    <name evidence="1" type="primary">celCCD</name>
    <name evidence="1" type="ORF">SPIL2461_LOCUS775</name>
</gene>
<dbReference type="EMBL" id="CAJNIZ010000674">
    <property type="protein sequence ID" value="CAE7172366.1"/>
    <property type="molecule type" value="Genomic_DNA"/>
</dbReference>
<dbReference type="OrthoDB" id="412536at2759"/>
<sequence>VVSIQRDAIVQSHARSGDCTGIIDAMGRGINLGNVFDFNQGDRNPEVVKPHIKWAKDT</sequence>
<accession>A0A812IVY9</accession>
<organism evidence="1 2">
    <name type="scientific">Symbiodinium pilosum</name>
    <name type="common">Dinoflagellate</name>
    <dbReference type="NCBI Taxonomy" id="2952"/>
    <lineage>
        <taxon>Eukaryota</taxon>
        <taxon>Sar</taxon>
        <taxon>Alveolata</taxon>
        <taxon>Dinophyceae</taxon>
        <taxon>Suessiales</taxon>
        <taxon>Symbiodiniaceae</taxon>
        <taxon>Symbiodinium</taxon>
    </lineage>
</organism>
<comment type="caution">
    <text evidence="1">The sequence shown here is derived from an EMBL/GenBank/DDBJ whole genome shotgun (WGS) entry which is preliminary data.</text>
</comment>
<dbReference type="AlphaFoldDB" id="A0A812IVY9"/>